<proteinExistence type="predicted"/>
<reference evidence="1" key="1">
    <citation type="journal article" date="2014" name="Front. Microbiol.">
        <title>High frequency of phylogenetically diverse reductive dehalogenase-homologous genes in deep subseafloor sedimentary metagenomes.</title>
        <authorList>
            <person name="Kawai M."/>
            <person name="Futagami T."/>
            <person name="Toyoda A."/>
            <person name="Takaki Y."/>
            <person name="Nishi S."/>
            <person name="Hori S."/>
            <person name="Arai W."/>
            <person name="Tsubouchi T."/>
            <person name="Morono Y."/>
            <person name="Uchiyama I."/>
            <person name="Ito T."/>
            <person name="Fujiyama A."/>
            <person name="Inagaki F."/>
            <person name="Takami H."/>
        </authorList>
    </citation>
    <scope>NUCLEOTIDE SEQUENCE</scope>
    <source>
        <strain evidence="1">Expedition CK06-06</strain>
    </source>
</reference>
<organism evidence="1">
    <name type="scientific">marine sediment metagenome</name>
    <dbReference type="NCBI Taxonomy" id="412755"/>
    <lineage>
        <taxon>unclassified sequences</taxon>
        <taxon>metagenomes</taxon>
        <taxon>ecological metagenomes</taxon>
    </lineage>
</organism>
<dbReference type="AlphaFoldDB" id="X1BSN6"/>
<evidence type="ECO:0008006" key="2">
    <source>
        <dbReference type="Google" id="ProtNLM"/>
    </source>
</evidence>
<protein>
    <recommendedName>
        <fullName evidence="2">Fructose-bisphosphate aldolase</fullName>
    </recommendedName>
</protein>
<dbReference type="EMBL" id="BART01023896">
    <property type="protein sequence ID" value="GAG98075.1"/>
    <property type="molecule type" value="Genomic_DNA"/>
</dbReference>
<gene>
    <name evidence="1" type="ORF">S01H4_43334</name>
</gene>
<feature type="non-terminal residue" evidence="1">
    <location>
        <position position="1"/>
    </location>
</feature>
<accession>X1BSN6</accession>
<evidence type="ECO:0000313" key="1">
    <source>
        <dbReference type="EMBL" id="GAG98075.1"/>
    </source>
</evidence>
<name>X1BSN6_9ZZZZ</name>
<comment type="caution">
    <text evidence="1">The sequence shown here is derived from an EMBL/GenBank/DDBJ whole genome shotgun (WGS) entry which is preliminary data.</text>
</comment>
<sequence>IAEIRELLLKRPEVIDPREYLGACRKEITRLVINKITEFGSLNKL</sequence>